<keyword evidence="4 6" id="KW-0813">Transport</keyword>
<dbReference type="SUPFAM" id="SSF56281">
    <property type="entry name" value="Metallo-hydrolase/oxidoreductase"/>
    <property type="match status" value="1"/>
</dbReference>
<evidence type="ECO:0000256" key="6">
    <source>
        <dbReference type="HAMAP-Rule" id="MF_00653"/>
    </source>
</evidence>
<name>A0A7W8IG51_9BACT</name>
<dbReference type="Pfam" id="PF12706">
    <property type="entry name" value="Lactamase_B_2"/>
    <property type="match status" value="1"/>
</dbReference>
<dbReference type="GO" id="GO:0018189">
    <property type="term" value="P:pyrroloquinoline quinone biosynthetic process"/>
    <property type="evidence" value="ECO:0007669"/>
    <property type="project" value="UniProtKB-UniRule"/>
</dbReference>
<evidence type="ECO:0000256" key="4">
    <source>
        <dbReference type="ARBA" id="ARBA00022448"/>
    </source>
</evidence>
<proteinExistence type="inferred from homology"/>
<evidence type="ECO:0000313" key="9">
    <source>
        <dbReference type="Proteomes" id="UP000568106"/>
    </source>
</evidence>
<dbReference type="NCBIfam" id="TIGR02108">
    <property type="entry name" value="PQQ_syn_pqqB"/>
    <property type="match status" value="1"/>
</dbReference>
<gene>
    <name evidence="6" type="primary">pqqB</name>
    <name evidence="8" type="ORF">HDF09_000243</name>
</gene>
<evidence type="ECO:0000256" key="1">
    <source>
        <dbReference type="ARBA" id="ARBA00004886"/>
    </source>
</evidence>
<evidence type="ECO:0000313" key="8">
    <source>
        <dbReference type="EMBL" id="MBB5315593.1"/>
    </source>
</evidence>
<dbReference type="PANTHER" id="PTHR42663:SF7">
    <property type="entry name" value="COENZYME PQQ SYNTHESIS PROTEIN B"/>
    <property type="match status" value="1"/>
</dbReference>
<protein>
    <recommendedName>
        <fullName evidence="3 6">Coenzyme PQQ synthesis protein B</fullName>
    </recommendedName>
    <alternativeName>
        <fullName evidence="6">Pyrroloquinoline quinone biosynthesis protein B</fullName>
    </alternativeName>
</protein>
<dbReference type="HAMAP" id="MF_00653">
    <property type="entry name" value="PQQ_syn_PqqB"/>
    <property type="match status" value="1"/>
</dbReference>
<comment type="similarity">
    <text evidence="2 6">Belongs to the PqqB family.</text>
</comment>
<reference evidence="8" key="1">
    <citation type="submission" date="2020-08" db="EMBL/GenBank/DDBJ databases">
        <title>Genomic Encyclopedia of Type Strains, Phase IV (KMG-V): Genome sequencing to study the core and pangenomes of soil and plant-associated prokaryotes.</title>
        <authorList>
            <person name="Whitman W."/>
        </authorList>
    </citation>
    <scope>NUCLEOTIDE SEQUENCE [LARGE SCALE GENOMIC DNA]</scope>
    <source>
        <strain evidence="8">M8UP27</strain>
    </source>
</reference>
<sequence length="304" mass="33174">MRIKVLGAAAGGGLPQWNCTCANCSALRQNQPNIQSRTQSQLAVTADGDAWLLVNASPDLRQQLINNPEIHPDPAKGLRNTPVVGIILTSADLDHILGLLLLREFTPVRIYATRPVISILKKNSFFQMLDRLPGQSRWTEIEPDVSFHAGNGLVCTPIALSSSLPSYIGEQERAALDPTGATIGLILEDTQRTRAAYLPALPAITDPLKERLSTCSTIFIDGTFWSDDELQKIQPGTPLARSMGHLPIDGPDGSLAGLQDLINTRKIYTHINNTNPILQEQSSERRTVEDAGWEVAWDGLEITS</sequence>
<dbReference type="UniPathway" id="UPA00539"/>
<dbReference type="PANTHER" id="PTHR42663">
    <property type="entry name" value="HYDROLASE C777.06C-RELATED-RELATED"/>
    <property type="match status" value="1"/>
</dbReference>
<dbReference type="EMBL" id="JACHDY010000001">
    <property type="protein sequence ID" value="MBB5315593.1"/>
    <property type="molecule type" value="Genomic_DNA"/>
</dbReference>
<comment type="pathway">
    <text evidence="1 6">Cofactor biosynthesis; pyrroloquinoline quinone biosynthesis.</text>
</comment>
<evidence type="ECO:0000259" key="7">
    <source>
        <dbReference type="Pfam" id="PF12706"/>
    </source>
</evidence>
<evidence type="ECO:0000256" key="2">
    <source>
        <dbReference type="ARBA" id="ARBA00008481"/>
    </source>
</evidence>
<accession>A0A7W8IG51</accession>
<keyword evidence="9" id="KW-1185">Reference proteome</keyword>
<dbReference type="Gene3D" id="3.60.15.10">
    <property type="entry name" value="Ribonuclease Z/Hydroxyacylglutathione hydrolase-like"/>
    <property type="match status" value="1"/>
</dbReference>
<evidence type="ECO:0000256" key="5">
    <source>
        <dbReference type="ARBA" id="ARBA00022905"/>
    </source>
</evidence>
<dbReference type="InterPro" id="IPR036866">
    <property type="entry name" value="RibonucZ/Hydroxyglut_hydro"/>
</dbReference>
<keyword evidence="5 6" id="KW-0884">PQQ biosynthesis</keyword>
<dbReference type="InterPro" id="IPR011842">
    <property type="entry name" value="PQQ_synth_PqqB"/>
</dbReference>
<feature type="domain" description="Metallo-beta-lactamase" evidence="7">
    <location>
        <begin position="51"/>
        <end position="271"/>
    </location>
</feature>
<comment type="caution">
    <text evidence="8">The sequence shown here is derived from an EMBL/GenBank/DDBJ whole genome shotgun (WGS) entry which is preliminary data.</text>
</comment>
<evidence type="ECO:0000256" key="3">
    <source>
        <dbReference type="ARBA" id="ARBA00015084"/>
    </source>
</evidence>
<dbReference type="Proteomes" id="UP000568106">
    <property type="component" value="Unassembled WGS sequence"/>
</dbReference>
<organism evidence="8 9">
    <name type="scientific">Tunturiibacter empetritectus</name>
    <dbReference type="NCBI Taxonomy" id="3069691"/>
    <lineage>
        <taxon>Bacteria</taxon>
        <taxon>Pseudomonadati</taxon>
        <taxon>Acidobacteriota</taxon>
        <taxon>Terriglobia</taxon>
        <taxon>Terriglobales</taxon>
        <taxon>Acidobacteriaceae</taxon>
        <taxon>Tunturiibacter</taxon>
    </lineage>
</organism>
<dbReference type="InterPro" id="IPR001279">
    <property type="entry name" value="Metallo-B-lactamas"/>
</dbReference>
<dbReference type="AlphaFoldDB" id="A0A7W8IG51"/>
<comment type="function">
    <text evidence="6">May be involved in the transport of PQQ or its precursor to the periplasm.</text>
</comment>